<evidence type="ECO:0000313" key="1">
    <source>
        <dbReference type="EMBL" id="OBX07114.1"/>
    </source>
</evidence>
<protein>
    <submittedName>
        <fullName evidence="1">Uncharacterized protein</fullName>
    </submittedName>
</protein>
<gene>
    <name evidence="1" type="ORF">QV07_07470</name>
</gene>
<reference evidence="1 2" key="1">
    <citation type="submission" date="2014-11" db="EMBL/GenBank/DDBJ databases">
        <title>Pan-genome of Gallibacterium spp.</title>
        <authorList>
            <person name="Kudirkiene E."/>
            <person name="Bojesen A.M."/>
        </authorList>
    </citation>
    <scope>NUCLEOTIDE SEQUENCE [LARGE SCALE GENOMIC DNA]</scope>
    <source>
        <strain evidence="1 2">F298</strain>
    </source>
</reference>
<dbReference type="Proteomes" id="UP000243168">
    <property type="component" value="Unassembled WGS sequence"/>
</dbReference>
<dbReference type="AlphaFoldDB" id="A0A1A7PYK7"/>
<comment type="caution">
    <text evidence="1">The sequence shown here is derived from an EMBL/GenBank/DDBJ whole genome shotgun (WGS) entry which is preliminary data.</text>
</comment>
<name>A0A1A7PYK7_9PAST</name>
<accession>A0A1A7PYK7</accession>
<organism evidence="1 2">
    <name type="scientific">Gallibacterium genomosp. 3</name>
    <dbReference type="NCBI Taxonomy" id="505345"/>
    <lineage>
        <taxon>Bacteria</taxon>
        <taxon>Pseudomonadati</taxon>
        <taxon>Pseudomonadota</taxon>
        <taxon>Gammaproteobacteria</taxon>
        <taxon>Pasteurellales</taxon>
        <taxon>Pasteurellaceae</taxon>
        <taxon>Gallibacterium</taxon>
    </lineage>
</organism>
<sequence>MSNWTTKKGRPFKNDPKVLIQKIQDIINSYLKNEPPLYRVIKVGNQARLLPGEVPILSRFLLENHVSEGAFYRLLKHHPELAHWYEMFRMLQIDRLTNIMLMNISYETTKGCIFLLKMAYKRREKEMNKIQEEIDYQQRIDELNKILNKIDD</sequence>
<dbReference type="RefSeq" id="WP_065234847.1">
    <property type="nucleotide sequence ID" value="NZ_JTJS01000077.1"/>
</dbReference>
<proteinExistence type="predicted"/>
<dbReference type="EMBL" id="JTJS01000077">
    <property type="protein sequence ID" value="OBX07114.1"/>
    <property type="molecule type" value="Genomic_DNA"/>
</dbReference>
<evidence type="ECO:0000313" key="2">
    <source>
        <dbReference type="Proteomes" id="UP000243168"/>
    </source>
</evidence>